<reference evidence="1 2" key="1">
    <citation type="submission" date="2019-12" db="EMBL/GenBank/DDBJ databases">
        <title>Paenibacillus sp. nov., an endophytic bacterium isolated from the stem of Dendrobium.</title>
        <authorList>
            <person name="Zhao R."/>
        </authorList>
    </citation>
    <scope>NUCLEOTIDE SEQUENCE [LARGE SCALE GENOMIC DNA]</scope>
    <source>
        <strain evidence="1 2">HJL G12</strain>
    </source>
</reference>
<organism evidence="1 2">
    <name type="scientific">Paenibacillus dendrobii</name>
    <dbReference type="NCBI Taxonomy" id="2691084"/>
    <lineage>
        <taxon>Bacteria</taxon>
        <taxon>Bacillati</taxon>
        <taxon>Bacillota</taxon>
        <taxon>Bacilli</taxon>
        <taxon>Bacillales</taxon>
        <taxon>Paenibacillaceae</taxon>
        <taxon>Paenibacillus</taxon>
    </lineage>
</organism>
<evidence type="ECO:0000313" key="1">
    <source>
        <dbReference type="EMBL" id="MWV47231.1"/>
    </source>
</evidence>
<dbReference type="RefSeq" id="WP_160500810.1">
    <property type="nucleotide sequence ID" value="NZ_WUBI01000006.1"/>
</dbReference>
<dbReference type="Proteomes" id="UP000460318">
    <property type="component" value="Unassembled WGS sequence"/>
</dbReference>
<comment type="caution">
    <text evidence="1">The sequence shown here is derived from an EMBL/GenBank/DDBJ whole genome shotgun (WGS) entry which is preliminary data.</text>
</comment>
<name>A0A7X3IPH2_9BACL</name>
<gene>
    <name evidence="1" type="ORF">GRF59_26915</name>
</gene>
<dbReference type="AlphaFoldDB" id="A0A7X3IPH2"/>
<accession>A0A7X3IPH2</accession>
<dbReference type="EMBL" id="WUBI01000006">
    <property type="protein sequence ID" value="MWV47231.1"/>
    <property type="molecule type" value="Genomic_DNA"/>
</dbReference>
<evidence type="ECO:0000313" key="2">
    <source>
        <dbReference type="Proteomes" id="UP000460318"/>
    </source>
</evidence>
<keyword evidence="2" id="KW-1185">Reference proteome</keyword>
<protein>
    <submittedName>
        <fullName evidence="1">Uncharacterized protein</fullName>
    </submittedName>
</protein>
<sequence length="95" mass="11188">MSFDDLLKELQGQKTVQEDPDHVPLNELFHESFMRKHSSSNSFGEFVEKGNFQIETYEDIDNIPDELFDRHISRETDFADWKSMLDQANAEYKGK</sequence>
<proteinExistence type="predicted"/>